<reference evidence="1 2" key="1">
    <citation type="submission" date="2017-02" db="EMBL/GenBank/DDBJ databases">
        <title>Draft genome sequence of Moraxella canis CCUG 8415A type strain.</title>
        <authorList>
            <person name="Engstrom-Jakobsson H."/>
            <person name="Salva-Serra F."/>
            <person name="Thorell K."/>
            <person name="Gonzales-Siles L."/>
            <person name="Karlsson R."/>
            <person name="Boulund F."/>
            <person name="Engstrand L."/>
            <person name="Moore E."/>
        </authorList>
    </citation>
    <scope>NUCLEOTIDE SEQUENCE [LARGE SCALE GENOMIC DNA]</scope>
    <source>
        <strain evidence="1 2">CCUG 8415A</strain>
    </source>
</reference>
<organism evidence="1 2">
    <name type="scientific">Moraxella canis</name>
    <dbReference type="NCBI Taxonomy" id="90239"/>
    <lineage>
        <taxon>Bacteria</taxon>
        <taxon>Pseudomonadati</taxon>
        <taxon>Pseudomonadota</taxon>
        <taxon>Gammaproteobacteria</taxon>
        <taxon>Moraxellales</taxon>
        <taxon>Moraxellaceae</taxon>
        <taxon>Moraxella</taxon>
    </lineage>
</organism>
<protein>
    <recommendedName>
        <fullName evidence="3">2'-5' RNA ligase</fullName>
    </recommendedName>
</protein>
<gene>
    <name evidence="1" type="ORF">B0180_01870</name>
</gene>
<dbReference type="Pfam" id="PF13563">
    <property type="entry name" value="2_5_RNA_ligase2"/>
    <property type="match status" value="1"/>
</dbReference>
<dbReference type="RefSeq" id="WP_078255404.1">
    <property type="nucleotide sequence ID" value="NZ_MUXT01000001.1"/>
</dbReference>
<evidence type="ECO:0000313" key="1">
    <source>
        <dbReference type="EMBL" id="OOR85559.1"/>
    </source>
</evidence>
<dbReference type="InterPro" id="IPR009097">
    <property type="entry name" value="Cyclic_Pdiesterase"/>
</dbReference>
<proteinExistence type="predicted"/>
<dbReference type="Gene3D" id="3.90.1140.10">
    <property type="entry name" value="Cyclic phosphodiesterase"/>
    <property type="match status" value="1"/>
</dbReference>
<name>A0A1S9ZPQ5_9GAMM</name>
<accession>A0A1S9ZPQ5</accession>
<dbReference type="AlphaFoldDB" id="A0A1S9ZPQ5"/>
<evidence type="ECO:0008006" key="3">
    <source>
        <dbReference type="Google" id="ProtNLM"/>
    </source>
</evidence>
<dbReference type="SUPFAM" id="SSF55144">
    <property type="entry name" value="LigT-like"/>
    <property type="match status" value="1"/>
</dbReference>
<sequence>MLLPADTQLVGLDVCADYQAWHKGRRRYVVWYIEIDDKLVSQCCQEYQRLFDDILTPGYHRQWHITLFVNGFLVDEPYYDDDCTASQIDAQIQAVQALNLSPFGLTLDRIDGFLNSLFIAIHPTDTLLKIRQALSVIKPEIAPSDYHPHITLGFYRSSFSSGDVLPLLTPLQTRDIDFRVKTLTVGYYDPNQLQGQLTALYRISLSPTLENDSC</sequence>
<dbReference type="EMBL" id="MUXT01000001">
    <property type="protein sequence ID" value="OOR85559.1"/>
    <property type="molecule type" value="Genomic_DNA"/>
</dbReference>
<comment type="caution">
    <text evidence="1">The sequence shown here is derived from an EMBL/GenBank/DDBJ whole genome shotgun (WGS) entry which is preliminary data.</text>
</comment>
<evidence type="ECO:0000313" key="2">
    <source>
        <dbReference type="Proteomes" id="UP000190322"/>
    </source>
</evidence>
<dbReference type="Proteomes" id="UP000190322">
    <property type="component" value="Unassembled WGS sequence"/>
</dbReference>